<feature type="compositionally biased region" description="Basic residues" evidence="2">
    <location>
        <begin position="1489"/>
        <end position="1502"/>
    </location>
</feature>
<feature type="compositionally biased region" description="Basic and acidic residues" evidence="2">
    <location>
        <begin position="1503"/>
        <end position="1521"/>
    </location>
</feature>
<evidence type="ECO:0000256" key="1">
    <source>
        <dbReference type="SAM" id="Coils"/>
    </source>
</evidence>
<feature type="region of interest" description="Disordered" evidence="2">
    <location>
        <begin position="1817"/>
        <end position="1838"/>
    </location>
</feature>
<feature type="compositionally biased region" description="Polar residues" evidence="2">
    <location>
        <begin position="2411"/>
        <end position="2422"/>
    </location>
</feature>
<feature type="compositionally biased region" description="Basic and acidic residues" evidence="2">
    <location>
        <begin position="1069"/>
        <end position="1079"/>
    </location>
</feature>
<feature type="compositionally biased region" description="Polar residues" evidence="2">
    <location>
        <begin position="1403"/>
        <end position="1413"/>
    </location>
</feature>
<feature type="compositionally biased region" description="Basic and acidic residues" evidence="2">
    <location>
        <begin position="496"/>
        <end position="507"/>
    </location>
</feature>
<feature type="region of interest" description="Disordered" evidence="2">
    <location>
        <begin position="855"/>
        <end position="892"/>
    </location>
</feature>
<dbReference type="STRING" id="246404.A0A507FA08"/>
<feature type="compositionally biased region" description="Basic and acidic residues" evidence="2">
    <location>
        <begin position="324"/>
        <end position="335"/>
    </location>
</feature>
<feature type="region of interest" description="Disordered" evidence="2">
    <location>
        <begin position="2182"/>
        <end position="2275"/>
    </location>
</feature>
<feature type="compositionally biased region" description="Polar residues" evidence="2">
    <location>
        <begin position="1183"/>
        <end position="1193"/>
    </location>
</feature>
<proteinExistence type="predicted"/>
<feature type="compositionally biased region" description="Low complexity" evidence="2">
    <location>
        <begin position="69"/>
        <end position="90"/>
    </location>
</feature>
<feature type="compositionally biased region" description="Basic residues" evidence="2">
    <location>
        <begin position="539"/>
        <end position="549"/>
    </location>
</feature>
<feature type="compositionally biased region" description="Polar residues" evidence="2">
    <location>
        <begin position="517"/>
        <end position="534"/>
    </location>
</feature>
<feature type="coiled-coil region" evidence="1">
    <location>
        <begin position="901"/>
        <end position="928"/>
    </location>
</feature>
<evidence type="ECO:0000256" key="2">
    <source>
        <dbReference type="SAM" id="MobiDB-lite"/>
    </source>
</evidence>
<feature type="region of interest" description="Disordered" evidence="2">
    <location>
        <begin position="1239"/>
        <end position="1532"/>
    </location>
</feature>
<feature type="compositionally biased region" description="Low complexity" evidence="2">
    <location>
        <begin position="1854"/>
        <end position="1871"/>
    </location>
</feature>
<dbReference type="Pfam" id="PF10180">
    <property type="entry name" value="WKF"/>
    <property type="match status" value="1"/>
</dbReference>
<feature type="compositionally biased region" description="Polar residues" evidence="2">
    <location>
        <begin position="1883"/>
        <end position="1893"/>
    </location>
</feature>
<feature type="compositionally biased region" description="Low complexity" evidence="2">
    <location>
        <begin position="239"/>
        <end position="254"/>
    </location>
</feature>
<protein>
    <recommendedName>
        <fullName evidence="3">WKF domain-containing protein</fullName>
    </recommendedName>
</protein>
<feature type="compositionally biased region" description="Polar residues" evidence="2">
    <location>
        <begin position="137"/>
        <end position="146"/>
    </location>
</feature>
<feature type="compositionally biased region" description="Basic and acidic residues" evidence="2">
    <location>
        <begin position="1141"/>
        <end position="1152"/>
    </location>
</feature>
<feature type="compositionally biased region" description="Polar residues" evidence="2">
    <location>
        <begin position="1081"/>
        <end position="1095"/>
    </location>
</feature>
<feature type="compositionally biased region" description="Basic and acidic residues" evidence="2">
    <location>
        <begin position="1166"/>
        <end position="1182"/>
    </location>
</feature>
<feature type="compositionally biased region" description="Basic and acidic residues" evidence="2">
    <location>
        <begin position="1384"/>
        <end position="1399"/>
    </location>
</feature>
<feature type="compositionally biased region" description="Polar residues" evidence="2">
    <location>
        <begin position="1288"/>
        <end position="1312"/>
    </location>
</feature>
<feature type="region of interest" description="Disordered" evidence="2">
    <location>
        <begin position="239"/>
        <end position="550"/>
    </location>
</feature>
<feature type="compositionally biased region" description="Low complexity" evidence="2">
    <location>
        <begin position="2223"/>
        <end position="2250"/>
    </location>
</feature>
<feature type="compositionally biased region" description="Low complexity" evidence="2">
    <location>
        <begin position="1926"/>
        <end position="1938"/>
    </location>
</feature>
<feature type="compositionally biased region" description="Polar residues" evidence="2">
    <location>
        <begin position="863"/>
        <end position="877"/>
    </location>
</feature>
<feature type="region of interest" description="Disordered" evidence="2">
    <location>
        <begin position="1065"/>
        <end position="1102"/>
    </location>
</feature>
<gene>
    <name evidence="4" type="ORF">CcCBS67573_g05615</name>
</gene>
<feature type="compositionally biased region" description="Basic and acidic residues" evidence="2">
    <location>
        <begin position="1327"/>
        <end position="1337"/>
    </location>
</feature>
<feature type="compositionally biased region" description="Basic and acidic residues" evidence="2">
    <location>
        <begin position="403"/>
        <end position="415"/>
    </location>
</feature>
<dbReference type="OrthoDB" id="2133895at2759"/>
<keyword evidence="5" id="KW-1185">Reference proteome</keyword>
<feature type="compositionally biased region" description="Basic and acidic residues" evidence="2">
    <location>
        <begin position="1464"/>
        <end position="1477"/>
    </location>
</feature>
<dbReference type="PANTHER" id="PTHR22306">
    <property type="entry name" value="CHROMOSOME 7 OPEN READING FRAME 50"/>
    <property type="match status" value="1"/>
</dbReference>
<feature type="compositionally biased region" description="Basic and acidic residues" evidence="2">
    <location>
        <begin position="1418"/>
        <end position="1427"/>
    </location>
</feature>
<name>A0A507FA08_9FUNG</name>
<dbReference type="EMBL" id="QEAP01000207">
    <property type="protein sequence ID" value="TPX73113.1"/>
    <property type="molecule type" value="Genomic_DNA"/>
</dbReference>
<sequence length="2591" mass="281624">MNSIPTQHKRPPTASEIVASYSRKPKDARAVPRAVASAENHPPIQDRTRLNHRLPKPEPTPSTDRSDTPASSSVAPSDFSDADASSTATARYPRWSEHEDALHSRRPAPANGSDFGGDAGASENTSVHHKENRNSSRRTLGTTRNGSAVVAATPAVYTATVIASAEHATLPAPITDAELLVKEAETTSKKKHVSVDHEVHKYSHRGSMHKEPIEFKPGASPNTVIMEDQDPSLYAIRSRSTSAASSVVSKASSARSKRREKKRSAFKDDALSPILDEDGHKKSPKLTTPAKSSPAAIHAGVPSKSVKLHGIETASNSTNSSHAHKTDFNKLSDARQKRRSKEASRSITPTSEPRKPFATVETAPTSKRSVGSIQTPSNELGSKDEHAQEEDPTSRVNSSLKPADFKPSRDEKTEAPSESGQQADDNSTSSVHDIRKHSESGSLCEQIEESVKSNSSIEGNEGRTGSFKELPESKKNRTIFQKSADSMLDSSGDESTILKDRDFYPEKRKAKARDYSGTPTNKSSNGNSKMSPTEVNEKRKTKSSFHPHRNQPQAFVIPEPRILISPVSIALEDDSESYAEEDFEVMPVEDSADTNLGSAEFFEEFIESDTLSGRQDDAQSDETFDVVDAKRASYESADAFNYTDESTDAFNYTNGSTDSWPVHQVDDAAKEYERDFELSEYEIQTVDPPSNDTVKVIVHEADNQKTPWRPNSRISGIGFQYQPAQPRTPCTVHYPIVVTQSQPGVKPPFSAPVGKKLHNSSSVRNYSKNIQSNLEKKFSVGHFSPFEAVAAKINYPKKQCSVSNKHERRSLSMHGTRTFSNLPIDKLKNTSKVGKREKKPESLVERTKRKLREEAKFRRRSRGNWSKKGSTFVSQRKQPAWAEKVKAPARKPQIATPQEVAKRLDTQAEGANDTINELQSRIGQIESLRDAYGNLQTPAQMEALIKLSRYWLSIGDFKEALRTASLAKAATKKMILNDNKLLFDRISQSSMDGLPKQLNLMQLVKNRDYQALGAPIKAIEVATHLEATIDHLINNIINSRVRQLGAEGLKNCGVSDGVDYIKLTPKFHHGPDSSKEVHPVRSNTPKPTQPRSRNPSLRPPFDERRAEFLKNRERAMEFANAVQHKSFSGVKAANKDLTTEAVKTNERKREESASLAKPPNSSGSLLDKKVERKREGSVRARDANSSAFPNSTFERSRGNSARPKHATISNEPPSMTSDRKYKDPIAPMDASLLNDSADRKNNEASHKTIAVSSSPAVDEPKKSQVQELTHAKISTTSTPKRKQEKSENATNETETQIKEVTQTPEPKNQNLDGNLRESLVHTNRIQRMSESKQRTDRTTGSIVSRESKLEENQEFPVHSLPEPHAIQTDDAGRISVESSNYLQKYKETVPNETLEDQRDLSSPVISPGTTRANSESEEFSRLADELFGKMGTKRKSETDAKAIQKKAKPQKDDENAGPNEDAGEERAGEDVPSKEVDESAAQPTEEQKKKRKRKGKGMAKKLQKQEERTKAEAKLREERVAKGLPEAPPSSKQLAAQYLREWSADRLSWKFQKARQLWVLRHLLDTDNIAPNDFTIAVKYCKELPAGTARTMTLERAQQVVAEGLYKASQPELPEEEGANESAKKKEEETETEEKESADVKDNQDGAEKEANDTKGKKKKSKAAKEPKEKLTEEVLKRARKIVKALSYPTPVRLFRASVEPPGLYFHPRFMSAAMSAEPCEDSILKPSTLGAAGLKSLINRRIDGEDVVKMTRKMKGQLRDEFIGYVEILSKNGQMMCKCERRAAVVTNTDGVKAMVGTDCLTPAPCSFVIGRLGQKKNKTPAKTNEQNTAEALASSLSDTTPIEPVVVPSAVAKSIPAKPKQPPSSASNPKPRKATKPVSDQPRSQRSNGILTKTGLYLTITDSGLRVGPLDNVPKKPSKPRGRQAPPAAPSTATQAGSLQTLTHPDDSKLGGTLPGAKQTSMSMDYQEQSVLNQLNLSDSNPSFDAANFDIMQMLDPAMFDMPIEQLLAPTAIHSTTSAQNDFFFDISDFFNEEPAVTLNSMESIPHLGIGDMECQSSFLDLGTNPLDFPPSNASQELSQGGSATDFDSVFMDIFGEPTSSNDFPPHFASNGLDAIMTHGDVNASNVAPNSGNTHSAQSDHMDNLLFQLQGSATHNTLQPSPWLPVLPEKNFQQYRSVSPSSSLSSVSSFTTSGSTLSSSNANSNYDGAPRAPSRKRQYPSISASNPHSSSTYSSTSSNSNTNNGSKRTTPDLKKSARGASSVIPSSSAAMPPLIGMKAPIAPKSLQQAISHRRPQSAMAFNTRITPSTPRTRRSLMTPAAIPPTTNSSNQPSTTTAFAQSVVGSVAGARAAAAAAARANVSKLGSSRSSSSSTTVVGNSSSSPAVNAPARSRSGVAGASGSGARTPAPSGNSSATMSPSRSLLFNSSASIKSSSPASPGKLNRFISSTGSLSKPTVSAAASVAATSEAVKNASTMILPEAKTSVVVAEKPSTAPLFQVEQPSFATADTLATAPLPETNPLWYGNEAGRVGAGLAGKDDMSGGDLFDLLFDGSMDVDLLSGNVMDGIALGAEQPCSNDSSLMVQDDWLF</sequence>
<feature type="compositionally biased region" description="Polar residues" evidence="2">
    <location>
        <begin position="416"/>
        <end position="431"/>
    </location>
</feature>
<feature type="region of interest" description="Disordered" evidence="2">
    <location>
        <begin position="2363"/>
        <end position="2422"/>
    </location>
</feature>
<feature type="compositionally biased region" description="Polar residues" evidence="2">
    <location>
        <begin position="1822"/>
        <end position="1838"/>
    </location>
</feature>
<keyword evidence="1" id="KW-0175">Coiled coil</keyword>
<evidence type="ECO:0000313" key="5">
    <source>
        <dbReference type="Proteomes" id="UP000320333"/>
    </source>
</evidence>
<comment type="caution">
    <text evidence="4">The sequence shown here is derived from an EMBL/GenBank/DDBJ whole genome shotgun (WGS) entry which is preliminary data.</text>
</comment>
<feature type="compositionally biased region" description="Basic and acidic residues" evidence="2">
    <location>
        <begin position="1663"/>
        <end position="1672"/>
    </location>
</feature>
<feature type="compositionally biased region" description="Low complexity" evidence="2">
    <location>
        <begin position="2182"/>
        <end position="2207"/>
    </location>
</feature>
<reference evidence="4 5" key="1">
    <citation type="journal article" date="2019" name="Sci. Rep.">
        <title>Comparative genomics of chytrid fungi reveal insights into the obligate biotrophic and pathogenic lifestyle of Synchytrium endobioticum.</title>
        <authorList>
            <person name="van de Vossenberg B.T.L.H."/>
            <person name="Warris S."/>
            <person name="Nguyen H.D.T."/>
            <person name="van Gent-Pelzer M.P.E."/>
            <person name="Joly D.L."/>
            <person name="van de Geest H.C."/>
            <person name="Bonants P.J.M."/>
            <person name="Smith D.S."/>
            <person name="Levesque C.A."/>
            <person name="van der Lee T.A.J."/>
        </authorList>
    </citation>
    <scope>NUCLEOTIDE SEQUENCE [LARGE SCALE GENOMIC DNA]</scope>
    <source>
        <strain evidence="4 5">CBS 675.73</strain>
    </source>
</reference>
<feature type="region of interest" description="Disordered" evidence="2">
    <location>
        <begin position="1854"/>
        <end position="1968"/>
    </location>
</feature>
<evidence type="ECO:0000259" key="3">
    <source>
        <dbReference type="Pfam" id="PF10180"/>
    </source>
</evidence>
<evidence type="ECO:0000313" key="4">
    <source>
        <dbReference type="EMBL" id="TPX73113.1"/>
    </source>
</evidence>
<feature type="region of interest" description="Disordered" evidence="2">
    <location>
        <begin position="2287"/>
        <end position="2337"/>
    </location>
</feature>
<feature type="region of interest" description="Disordered" evidence="2">
    <location>
        <begin position="1141"/>
        <end position="1222"/>
    </location>
</feature>
<feature type="compositionally biased region" description="Polar residues" evidence="2">
    <location>
        <begin position="362"/>
        <end position="380"/>
    </location>
</feature>
<feature type="compositionally biased region" description="Basic and acidic residues" evidence="2">
    <location>
        <begin position="1635"/>
        <end position="1655"/>
    </location>
</feature>
<feature type="region of interest" description="Disordered" evidence="2">
    <location>
        <begin position="202"/>
        <end position="225"/>
    </location>
</feature>
<accession>A0A507FA08</accession>
<organism evidence="4 5">
    <name type="scientific">Chytriomyces confervae</name>
    <dbReference type="NCBI Taxonomy" id="246404"/>
    <lineage>
        <taxon>Eukaryota</taxon>
        <taxon>Fungi</taxon>
        <taxon>Fungi incertae sedis</taxon>
        <taxon>Chytridiomycota</taxon>
        <taxon>Chytridiomycota incertae sedis</taxon>
        <taxon>Chytridiomycetes</taxon>
        <taxon>Chytridiales</taxon>
        <taxon>Chytriomycetaceae</taxon>
        <taxon>Chytriomyces</taxon>
    </lineage>
</organism>
<dbReference type="InterPro" id="IPR019327">
    <property type="entry name" value="WKF"/>
</dbReference>
<dbReference type="Proteomes" id="UP000320333">
    <property type="component" value="Unassembled WGS sequence"/>
</dbReference>
<feature type="region of interest" description="Disordered" evidence="2">
    <location>
        <begin position="1"/>
        <end position="146"/>
    </location>
</feature>
<feature type="compositionally biased region" description="Polar residues" evidence="2">
    <location>
        <begin position="1265"/>
        <end position="1278"/>
    </location>
</feature>
<feature type="compositionally biased region" description="Low complexity" evidence="2">
    <location>
        <begin position="2363"/>
        <end position="2407"/>
    </location>
</feature>
<feature type="compositionally biased region" description="Polar residues" evidence="2">
    <location>
        <begin position="1207"/>
        <end position="1216"/>
    </location>
</feature>
<feature type="domain" description="WKF" evidence="3">
    <location>
        <begin position="1537"/>
        <end position="1600"/>
    </location>
</feature>
<feature type="compositionally biased region" description="Low complexity" evidence="2">
    <location>
        <begin position="2325"/>
        <end position="2337"/>
    </location>
</feature>
<feature type="compositionally biased region" description="Basic and acidic residues" evidence="2">
    <location>
        <begin position="94"/>
        <end position="103"/>
    </location>
</feature>
<feature type="region of interest" description="Disordered" evidence="2">
    <location>
        <begin position="1608"/>
        <end position="1672"/>
    </location>
</feature>
<dbReference type="PANTHER" id="PTHR22306:SF2">
    <property type="entry name" value="CHROMOSOME 7 OPEN READING FRAME 50"/>
    <property type="match status" value="1"/>
</dbReference>